<evidence type="ECO:0000313" key="1">
    <source>
        <dbReference type="EMBL" id="GBB99729.1"/>
    </source>
</evidence>
<sequence>MSEQSTVLLEEHSTNILRTIHSNRTLVFPPPISDSHRLYERLNSRLPRNRLVTGRGLLRYFVSKYAESISVSSYHVITLVTDQLWRNATHQEKYGYIFLALMVNEQIKRNMRMDTDTTTVDLTNTNTTTVDQTNTNTNTTTVDLIVTDTTDTTTVDLMVTDTVDTTTVDPMDIDTTLEVDTADSPIKYFADIGYTNLCEVILWWEDEKELYEEDNGEDIMMAFFYEKLGEANDFMDIVDDPHFSQQAKNALLEISDDFIDIFDNYTPWEWFSWYIHMSYMFTTSTPAPCPFNSVKTKLPENLQHFHYQGTISKNIKPKEVEQFREFINLVMGIKPQIQDDSKVWYHGTSSVAASSIARRIDLTVCNHFNHAFGFHRSFYIGDNLKYCLTRALKKARETRNVNCALVVFCINDGELCLIREHLKLICREDSQGHVNTNNIWEDIVPDSKNSNENSNLDEDPIRPNVQWVEGPNLKRSNANWVPKKDDIIRSFRTDIFVSGRLRQTK</sequence>
<reference evidence="1 2" key="1">
    <citation type="submission" date="2017-11" db="EMBL/GenBank/DDBJ databases">
        <title>The genome of Rhizophagus clarus HR1 reveals common genetic basis of auxotrophy among arbuscular mycorrhizal fungi.</title>
        <authorList>
            <person name="Kobayashi Y."/>
        </authorList>
    </citation>
    <scope>NUCLEOTIDE SEQUENCE [LARGE SCALE GENOMIC DNA]</scope>
    <source>
        <strain evidence="1 2">HR1</strain>
    </source>
</reference>
<keyword evidence="2" id="KW-1185">Reference proteome</keyword>
<dbReference type="AlphaFoldDB" id="A0A2Z6RRW7"/>
<protein>
    <submittedName>
        <fullName evidence="1">Uncharacterized protein</fullName>
    </submittedName>
</protein>
<comment type="caution">
    <text evidence="1">The sequence shown here is derived from an EMBL/GenBank/DDBJ whole genome shotgun (WGS) entry which is preliminary data.</text>
</comment>
<organism evidence="1 2">
    <name type="scientific">Rhizophagus clarus</name>
    <dbReference type="NCBI Taxonomy" id="94130"/>
    <lineage>
        <taxon>Eukaryota</taxon>
        <taxon>Fungi</taxon>
        <taxon>Fungi incertae sedis</taxon>
        <taxon>Mucoromycota</taxon>
        <taxon>Glomeromycotina</taxon>
        <taxon>Glomeromycetes</taxon>
        <taxon>Glomerales</taxon>
        <taxon>Glomeraceae</taxon>
        <taxon>Rhizophagus</taxon>
    </lineage>
</organism>
<dbReference type="Proteomes" id="UP000247702">
    <property type="component" value="Unassembled WGS sequence"/>
</dbReference>
<accession>A0A2Z6RRW7</accession>
<dbReference type="EMBL" id="BEXD01002902">
    <property type="protein sequence ID" value="GBB99729.1"/>
    <property type="molecule type" value="Genomic_DNA"/>
</dbReference>
<proteinExistence type="predicted"/>
<gene>
    <name evidence="1" type="ORF">RclHR1_03610005</name>
</gene>
<evidence type="ECO:0000313" key="2">
    <source>
        <dbReference type="Proteomes" id="UP000247702"/>
    </source>
</evidence>
<name>A0A2Z6RRW7_9GLOM</name>